<feature type="disulfide bond" evidence="8">
    <location>
        <begin position="109"/>
        <end position="124"/>
    </location>
</feature>
<dbReference type="GO" id="GO:0046872">
    <property type="term" value="F:metal ion binding"/>
    <property type="evidence" value="ECO:0007669"/>
    <property type="project" value="UniProtKB-KW"/>
</dbReference>
<dbReference type="Gene3D" id="3.30.60.10">
    <property type="entry name" value="Endochitinase-like"/>
    <property type="match status" value="2"/>
</dbReference>
<dbReference type="SUPFAM" id="SSF57016">
    <property type="entry name" value="Plant lectins/antimicrobial peptides"/>
    <property type="match status" value="2"/>
</dbReference>
<dbReference type="PANTHER" id="PTHR46471:SF2">
    <property type="entry name" value="CHITIN DEACETYLASE-RELATED"/>
    <property type="match status" value="1"/>
</dbReference>
<dbReference type="CDD" id="cd11618">
    <property type="entry name" value="ChtBD1_1"/>
    <property type="match status" value="1"/>
</dbReference>
<evidence type="ECO:0000256" key="5">
    <source>
        <dbReference type="ARBA" id="ARBA00022801"/>
    </source>
</evidence>
<evidence type="ECO:0000256" key="7">
    <source>
        <dbReference type="ARBA" id="ARBA00023285"/>
    </source>
</evidence>
<comment type="caution">
    <text evidence="8">Lacks conserved residue(s) required for the propagation of feature annotation.</text>
</comment>
<feature type="region of interest" description="Disordered" evidence="9">
    <location>
        <begin position="77"/>
        <end position="101"/>
    </location>
</feature>
<sequence>MRSIITFLVVAMAGQTLAAATAGLRVSKNAKCGSEHRRTCLGSEFGDCCSVNGWCGSDDSYCGTGCQPGFGDCSPAQASSTQPGPTDTVSVPGPSSSSSSLTVSQDATCGDGVTCEGSAFGNCCSINGWCGSDDSYCGMGCQAGFGTCGYSDSSSSSPSGTASPPAPSGGSASAVVGTATSTVASTLSTTTPEPTCAVNSACTVDLVELQTTKELNTPCGGAANKKGACICSVSEEVVHGNATQVPGHCATCADDLAMCIWGSDCCSNRCISAAVGVVYGYCH</sequence>
<dbReference type="PROSITE" id="PS50941">
    <property type="entry name" value="CHIT_BIND_I_2"/>
    <property type="match status" value="2"/>
</dbReference>
<keyword evidence="4 10" id="KW-0732">Signal</keyword>
<feature type="domain" description="Chitin-binding type-1" evidence="11">
    <location>
        <begin position="29"/>
        <end position="75"/>
    </location>
</feature>
<evidence type="ECO:0000256" key="10">
    <source>
        <dbReference type="SAM" id="SignalP"/>
    </source>
</evidence>
<evidence type="ECO:0000256" key="1">
    <source>
        <dbReference type="ARBA" id="ARBA00001941"/>
    </source>
</evidence>
<keyword evidence="5" id="KW-0378">Hydrolase</keyword>
<dbReference type="PANTHER" id="PTHR46471">
    <property type="entry name" value="CHITIN DEACETYLASE"/>
    <property type="match status" value="1"/>
</dbReference>
<keyword evidence="3" id="KW-0479">Metal-binding</keyword>
<proteinExistence type="predicted"/>
<dbReference type="InterPro" id="IPR036861">
    <property type="entry name" value="Endochitinase-like_sf"/>
</dbReference>
<evidence type="ECO:0000256" key="3">
    <source>
        <dbReference type="ARBA" id="ARBA00022723"/>
    </source>
</evidence>
<dbReference type="GO" id="GO:0008061">
    <property type="term" value="F:chitin binding"/>
    <property type="evidence" value="ECO:0007669"/>
    <property type="project" value="UniProtKB-UniRule"/>
</dbReference>
<evidence type="ECO:0000256" key="2">
    <source>
        <dbReference type="ARBA" id="ARBA00022669"/>
    </source>
</evidence>
<feature type="disulfide bond" evidence="8">
    <location>
        <begin position="48"/>
        <end position="62"/>
    </location>
</feature>
<reference evidence="12 13" key="1">
    <citation type="journal article" date="2019" name="Mol. Biol. Evol.">
        <title>Blast fungal genomes show frequent chromosomal changes, gene gains and losses, and effector gene turnover.</title>
        <authorList>
            <person name="Gomez Luciano L.B."/>
            <person name="Jason Tsai I."/>
            <person name="Chuma I."/>
            <person name="Tosa Y."/>
            <person name="Chen Y.H."/>
            <person name="Li J.Y."/>
            <person name="Li M.Y."/>
            <person name="Jade Lu M.Y."/>
            <person name="Nakayashiki H."/>
            <person name="Li W.H."/>
        </authorList>
    </citation>
    <scope>NUCLEOTIDE SEQUENCE [LARGE SCALE GENOMIC DNA]</scope>
    <source>
        <strain evidence="12">MZ5-1-6</strain>
    </source>
</reference>
<evidence type="ECO:0000259" key="11">
    <source>
        <dbReference type="PROSITE" id="PS50941"/>
    </source>
</evidence>
<dbReference type="EMBL" id="CP034204">
    <property type="protein sequence ID" value="QBZ54950.1"/>
    <property type="molecule type" value="Genomic_DNA"/>
</dbReference>
<feature type="domain" description="Chitin-binding type-1" evidence="11">
    <location>
        <begin position="106"/>
        <end position="150"/>
    </location>
</feature>
<dbReference type="Proteomes" id="UP000294847">
    <property type="component" value="Chromosome 1"/>
</dbReference>
<feature type="signal peptide" evidence="10">
    <location>
        <begin position="1"/>
        <end position="18"/>
    </location>
</feature>
<feature type="compositionally biased region" description="Low complexity" evidence="9">
    <location>
        <begin position="85"/>
        <end position="101"/>
    </location>
</feature>
<evidence type="ECO:0000256" key="9">
    <source>
        <dbReference type="SAM" id="MobiDB-lite"/>
    </source>
</evidence>
<protein>
    <recommendedName>
        <fullName evidence="11">Chitin-binding type-1 domain-containing protein</fullName>
    </recommendedName>
</protein>
<accession>A0A4P7N4R2</accession>
<organism evidence="12 13">
    <name type="scientific">Pyricularia oryzae</name>
    <name type="common">Rice blast fungus</name>
    <name type="synonym">Magnaporthe oryzae</name>
    <dbReference type="NCBI Taxonomy" id="318829"/>
    <lineage>
        <taxon>Eukaryota</taxon>
        <taxon>Fungi</taxon>
        <taxon>Dikarya</taxon>
        <taxon>Ascomycota</taxon>
        <taxon>Pezizomycotina</taxon>
        <taxon>Sordariomycetes</taxon>
        <taxon>Sordariomycetidae</taxon>
        <taxon>Magnaporthales</taxon>
        <taxon>Pyriculariaceae</taxon>
        <taxon>Pyricularia</taxon>
    </lineage>
</organism>
<dbReference type="GO" id="GO:0016787">
    <property type="term" value="F:hydrolase activity"/>
    <property type="evidence" value="ECO:0007669"/>
    <property type="project" value="UniProtKB-KW"/>
</dbReference>
<feature type="disulfide bond" evidence="8">
    <location>
        <begin position="123"/>
        <end position="137"/>
    </location>
</feature>
<keyword evidence="8" id="KW-1015">Disulfide bond</keyword>
<dbReference type="AlphaFoldDB" id="A0A4P7N4R2"/>
<evidence type="ECO:0000256" key="6">
    <source>
        <dbReference type="ARBA" id="ARBA00023277"/>
    </source>
</evidence>
<evidence type="ECO:0000313" key="13">
    <source>
        <dbReference type="Proteomes" id="UP000294847"/>
    </source>
</evidence>
<dbReference type="InterPro" id="IPR001002">
    <property type="entry name" value="Chitin-bd_1"/>
</dbReference>
<evidence type="ECO:0000256" key="8">
    <source>
        <dbReference type="PROSITE-ProRule" id="PRU00261"/>
    </source>
</evidence>
<comment type="cofactor">
    <cofactor evidence="1">
        <name>Co(2+)</name>
        <dbReference type="ChEBI" id="CHEBI:48828"/>
    </cofactor>
</comment>
<keyword evidence="2 8" id="KW-0147">Chitin-binding</keyword>
<feature type="chain" id="PRO_5020727756" description="Chitin-binding type-1 domain-containing protein" evidence="10">
    <location>
        <begin position="19"/>
        <end position="283"/>
    </location>
</feature>
<evidence type="ECO:0000313" key="12">
    <source>
        <dbReference type="EMBL" id="QBZ54950.1"/>
    </source>
</evidence>
<dbReference type="SMART" id="SM00270">
    <property type="entry name" value="ChtBD1"/>
    <property type="match status" value="2"/>
</dbReference>
<keyword evidence="7" id="KW-0170">Cobalt</keyword>
<keyword evidence="6" id="KW-0119">Carbohydrate metabolism</keyword>
<gene>
    <name evidence="12" type="ORF">PoMZ_10663</name>
</gene>
<evidence type="ECO:0000256" key="4">
    <source>
        <dbReference type="ARBA" id="ARBA00022729"/>
    </source>
</evidence>
<name>A0A4P7N4R2_PYROR</name>